<dbReference type="PANTHER" id="PTHR46481">
    <property type="entry name" value="ZINC FINGER BED DOMAIN-CONTAINING PROTEIN 4"/>
    <property type="match status" value="1"/>
</dbReference>
<protein>
    <submittedName>
        <fullName evidence="3">Zinc finger BED domain-containing protein 1</fullName>
    </submittedName>
</protein>
<accession>A0AA47MFA2</accession>
<dbReference type="EMBL" id="JAOPHQ010004549">
    <property type="protein sequence ID" value="KAK0139199.1"/>
    <property type="molecule type" value="Genomic_DNA"/>
</dbReference>
<feature type="region of interest" description="Disordered" evidence="1">
    <location>
        <begin position="484"/>
        <end position="514"/>
    </location>
</feature>
<evidence type="ECO:0000256" key="1">
    <source>
        <dbReference type="SAM" id="MobiDB-lite"/>
    </source>
</evidence>
<feature type="compositionally biased region" description="Acidic residues" evidence="1">
    <location>
        <begin position="400"/>
        <end position="413"/>
    </location>
</feature>
<organism evidence="3 4">
    <name type="scientific">Merluccius polli</name>
    <name type="common">Benguela hake</name>
    <name type="synonym">Merluccius cadenati</name>
    <dbReference type="NCBI Taxonomy" id="89951"/>
    <lineage>
        <taxon>Eukaryota</taxon>
        <taxon>Metazoa</taxon>
        <taxon>Chordata</taxon>
        <taxon>Craniata</taxon>
        <taxon>Vertebrata</taxon>
        <taxon>Euteleostomi</taxon>
        <taxon>Actinopterygii</taxon>
        <taxon>Neopterygii</taxon>
        <taxon>Teleostei</taxon>
        <taxon>Neoteleostei</taxon>
        <taxon>Acanthomorphata</taxon>
        <taxon>Zeiogadaria</taxon>
        <taxon>Gadariae</taxon>
        <taxon>Gadiformes</taxon>
        <taxon>Gadoidei</taxon>
        <taxon>Merlucciidae</taxon>
        <taxon>Merluccius</taxon>
    </lineage>
</organism>
<feature type="domain" description="HAT C-terminal dimerisation" evidence="2">
    <location>
        <begin position="425"/>
        <end position="490"/>
    </location>
</feature>
<evidence type="ECO:0000313" key="3">
    <source>
        <dbReference type="EMBL" id="KAK0139199.1"/>
    </source>
</evidence>
<dbReference type="InterPro" id="IPR052035">
    <property type="entry name" value="ZnF_BED_domain_contain"/>
</dbReference>
<dbReference type="InterPro" id="IPR012337">
    <property type="entry name" value="RNaseH-like_sf"/>
</dbReference>
<comment type="caution">
    <text evidence="3">The sequence shown here is derived from an EMBL/GenBank/DDBJ whole genome shotgun (WGS) entry which is preliminary data.</text>
</comment>
<dbReference type="InterPro" id="IPR008906">
    <property type="entry name" value="HATC_C_dom"/>
</dbReference>
<sequence>MRPLSMVEDEGFRQMIHILNPGYTLPSRTHFTKLMERKYEQTFQAVKSDIKATQSRIALTTDVWTSVATEAYLGITCHYTGDEWNMKSICLTTMPLEERHTASSIAEWLEEIVARFEIPPSKIIAIVHDNGANIVAAAKVLEEKHGWSSVRCAGHTLQLAVNSSLKHSSIEKAVGAARCLVEHFRRSELACNKLRQKQQQMGTPQHKLVQDVSTRWNSKFYMISRLLEQRWPVTATLSDSTVTQRGKRYLDLKADQWNLLEELSTALKPFECATVFMSGEKYTTISAVPPLVKGLVKSTQSVVFESAAVQAFQVTATEQLHQRWKEETTFSDTAQNTVILSSALDPRFRKLRFLTPEQVFKVQAKVQTQAFEVRKDHQQQPAPAPTTHVSLLHALLDSETSSEEEQREGEGDDLNSQVRNEVLFGEKPLPKEENPLHWWKANENRYPTLSMLAKSYLCIPGTSTPSERLFSAAGDIASKKRASLSPEHVDISGGRIDPNIDSIDTKSVSVSDRY</sequence>
<dbReference type="Proteomes" id="UP001174136">
    <property type="component" value="Unassembled WGS sequence"/>
</dbReference>
<evidence type="ECO:0000313" key="4">
    <source>
        <dbReference type="Proteomes" id="UP001174136"/>
    </source>
</evidence>
<dbReference type="Pfam" id="PF05699">
    <property type="entry name" value="Dimer_Tnp_hAT"/>
    <property type="match status" value="1"/>
</dbReference>
<dbReference type="GO" id="GO:0046983">
    <property type="term" value="F:protein dimerization activity"/>
    <property type="evidence" value="ECO:0007669"/>
    <property type="project" value="InterPro"/>
</dbReference>
<gene>
    <name evidence="3" type="ORF">N1851_024127</name>
</gene>
<feature type="region of interest" description="Disordered" evidence="1">
    <location>
        <begin position="398"/>
        <end position="418"/>
    </location>
</feature>
<dbReference type="SUPFAM" id="SSF53098">
    <property type="entry name" value="Ribonuclease H-like"/>
    <property type="match status" value="1"/>
</dbReference>
<feature type="compositionally biased region" description="Polar residues" evidence="1">
    <location>
        <begin position="505"/>
        <end position="514"/>
    </location>
</feature>
<dbReference type="PANTHER" id="PTHR46481:SF9">
    <property type="entry name" value="ZINC FINGER BED DOMAIN-CONTAINING PROTEIN 1-LIKE"/>
    <property type="match status" value="1"/>
</dbReference>
<dbReference type="SUPFAM" id="SSF140996">
    <property type="entry name" value="Hermes dimerisation domain"/>
    <property type="match status" value="1"/>
</dbReference>
<reference evidence="3" key="1">
    <citation type="journal article" date="2023" name="Front. Mar. Sci.">
        <title>A new Merluccius polli reference genome to investigate the effects of global change in West African waters.</title>
        <authorList>
            <person name="Mateo J.L."/>
            <person name="Blanco-Fernandez C."/>
            <person name="Garcia-Vazquez E."/>
            <person name="Machado-Schiaffino G."/>
        </authorList>
    </citation>
    <scope>NUCLEOTIDE SEQUENCE</scope>
    <source>
        <strain evidence="3">C29</strain>
        <tissue evidence="3">Fin</tissue>
    </source>
</reference>
<dbReference type="AlphaFoldDB" id="A0AA47MFA2"/>
<keyword evidence="4" id="KW-1185">Reference proteome</keyword>
<name>A0AA47MFA2_MERPO</name>
<proteinExistence type="predicted"/>
<evidence type="ECO:0000259" key="2">
    <source>
        <dbReference type="Pfam" id="PF05699"/>
    </source>
</evidence>